<feature type="domain" description="Pectinesterase inhibitor" evidence="3">
    <location>
        <begin position="38"/>
        <end position="184"/>
    </location>
</feature>
<dbReference type="Gramene" id="PNT72672">
    <property type="protein sequence ID" value="PNT72672"/>
    <property type="gene ID" value="BRADI_2g47631v3"/>
</dbReference>
<dbReference type="InterPro" id="IPR006501">
    <property type="entry name" value="Pectinesterase_inhib_dom"/>
</dbReference>
<organism evidence="4">
    <name type="scientific">Brachypodium distachyon</name>
    <name type="common">Purple false brome</name>
    <name type="synonym">Trachynia distachya</name>
    <dbReference type="NCBI Taxonomy" id="15368"/>
    <lineage>
        <taxon>Eukaryota</taxon>
        <taxon>Viridiplantae</taxon>
        <taxon>Streptophyta</taxon>
        <taxon>Embryophyta</taxon>
        <taxon>Tracheophyta</taxon>
        <taxon>Spermatophyta</taxon>
        <taxon>Magnoliopsida</taxon>
        <taxon>Liliopsida</taxon>
        <taxon>Poales</taxon>
        <taxon>Poaceae</taxon>
        <taxon>BOP clade</taxon>
        <taxon>Pooideae</taxon>
        <taxon>Stipodae</taxon>
        <taxon>Brachypodieae</taxon>
        <taxon>Brachypodium</taxon>
    </lineage>
</organism>
<dbReference type="Pfam" id="PF04043">
    <property type="entry name" value="PMEI"/>
    <property type="match status" value="1"/>
</dbReference>
<gene>
    <name evidence="5" type="primary">LOC100845383</name>
    <name evidence="4" type="ORF">BRADI_2g47631v3</name>
</gene>
<dbReference type="InterPro" id="IPR051955">
    <property type="entry name" value="PME_Inhibitor"/>
</dbReference>
<dbReference type="EnsemblPlants" id="PNT72672">
    <property type="protein sequence ID" value="PNT72672"/>
    <property type="gene ID" value="BRADI_2g47631v3"/>
</dbReference>
<dbReference type="FunFam" id="1.20.140.40:FF:000003">
    <property type="entry name" value="Invertase/pectin methylesterase inhibitor family protein"/>
    <property type="match status" value="1"/>
</dbReference>
<reference evidence="4 5" key="1">
    <citation type="journal article" date="2010" name="Nature">
        <title>Genome sequencing and analysis of the model grass Brachypodium distachyon.</title>
        <authorList>
            <consortium name="International Brachypodium Initiative"/>
        </authorList>
    </citation>
    <scope>NUCLEOTIDE SEQUENCE [LARGE SCALE GENOMIC DNA]</scope>
    <source>
        <strain evidence="4 5">Bd21</strain>
    </source>
</reference>
<evidence type="ECO:0000313" key="5">
    <source>
        <dbReference type="EnsemblPlants" id="PNT72672"/>
    </source>
</evidence>
<keyword evidence="1 2" id="KW-0732">Signal</keyword>
<evidence type="ECO:0000256" key="1">
    <source>
        <dbReference type="ARBA" id="ARBA00022729"/>
    </source>
</evidence>
<dbReference type="InterPro" id="IPR035513">
    <property type="entry name" value="Invertase/methylesterase_inhib"/>
</dbReference>
<dbReference type="PANTHER" id="PTHR31080:SF250">
    <property type="entry name" value="OS05G0543000 PROTEIN"/>
    <property type="match status" value="1"/>
</dbReference>
<dbReference type="Proteomes" id="UP000008810">
    <property type="component" value="Chromosome 2"/>
</dbReference>
<evidence type="ECO:0000259" key="3">
    <source>
        <dbReference type="SMART" id="SM00856"/>
    </source>
</evidence>
<proteinExistence type="predicted"/>
<feature type="signal peptide" evidence="2">
    <location>
        <begin position="1"/>
        <end position="23"/>
    </location>
</feature>
<dbReference type="GO" id="GO:0046910">
    <property type="term" value="F:pectinesterase inhibitor activity"/>
    <property type="evidence" value="ECO:0000318"/>
    <property type="project" value="GO_Central"/>
</dbReference>
<dbReference type="AlphaFoldDB" id="A0A2K2DEG2"/>
<dbReference type="KEGG" id="bdi:100845383"/>
<reference evidence="5" key="3">
    <citation type="submission" date="2018-08" db="UniProtKB">
        <authorList>
            <consortium name="EnsemblPlants"/>
        </authorList>
    </citation>
    <scope>IDENTIFICATION</scope>
    <source>
        <strain evidence="5">cv. Bd21</strain>
    </source>
</reference>
<evidence type="ECO:0000256" key="2">
    <source>
        <dbReference type="SAM" id="SignalP"/>
    </source>
</evidence>
<reference evidence="4" key="2">
    <citation type="submission" date="2017-06" db="EMBL/GenBank/DDBJ databases">
        <title>WGS assembly of Brachypodium distachyon.</title>
        <authorList>
            <consortium name="The International Brachypodium Initiative"/>
            <person name="Lucas S."/>
            <person name="Harmon-Smith M."/>
            <person name="Lail K."/>
            <person name="Tice H."/>
            <person name="Grimwood J."/>
            <person name="Bruce D."/>
            <person name="Barry K."/>
            <person name="Shu S."/>
            <person name="Lindquist E."/>
            <person name="Wang M."/>
            <person name="Pitluck S."/>
            <person name="Vogel J.P."/>
            <person name="Garvin D.F."/>
            <person name="Mockler T.C."/>
            <person name="Schmutz J."/>
            <person name="Rokhsar D."/>
            <person name="Bevan M.W."/>
        </authorList>
    </citation>
    <scope>NUCLEOTIDE SEQUENCE</scope>
    <source>
        <strain evidence="4">Bd21</strain>
    </source>
</reference>
<dbReference type="RefSeq" id="XP_003567035.1">
    <property type="nucleotide sequence ID" value="XM_003566987.4"/>
</dbReference>
<evidence type="ECO:0000313" key="4">
    <source>
        <dbReference type="EMBL" id="PNT72672.1"/>
    </source>
</evidence>
<dbReference type="EMBL" id="CM000881">
    <property type="protein sequence ID" value="PNT72672.1"/>
    <property type="molecule type" value="Genomic_DNA"/>
</dbReference>
<dbReference type="Gene3D" id="1.20.140.40">
    <property type="entry name" value="Invertase/pectin methylesterase inhibitor family protein"/>
    <property type="match status" value="1"/>
</dbReference>
<dbReference type="SMART" id="SM00856">
    <property type="entry name" value="PMEI"/>
    <property type="match status" value="1"/>
</dbReference>
<feature type="chain" id="PRO_5043158692" description="Pectinesterase inhibitor domain-containing protein" evidence="2">
    <location>
        <begin position="24"/>
        <end position="191"/>
    </location>
</feature>
<dbReference type="OrthoDB" id="770764at2759"/>
<protein>
    <recommendedName>
        <fullName evidence="3">Pectinesterase inhibitor domain-containing protein</fullName>
    </recommendedName>
</protein>
<accession>A0A2K2DEG2</accession>
<dbReference type="PANTHER" id="PTHR31080">
    <property type="entry name" value="PECTINESTERASE INHIBITOR-LIKE"/>
    <property type="match status" value="1"/>
</dbReference>
<dbReference type="SUPFAM" id="SSF101148">
    <property type="entry name" value="Plant invertase/pectin methylesterase inhibitor"/>
    <property type="match status" value="1"/>
</dbReference>
<dbReference type="NCBIfam" id="TIGR01614">
    <property type="entry name" value="PME_inhib"/>
    <property type="match status" value="1"/>
</dbReference>
<name>A0A2K2DEG2_BRADI</name>
<dbReference type="CDD" id="cd15800">
    <property type="entry name" value="PMEI-like_2"/>
    <property type="match status" value="1"/>
</dbReference>
<dbReference type="FunCoup" id="A0A2K2DEG2">
    <property type="interactions" value="49"/>
</dbReference>
<keyword evidence="6" id="KW-1185">Reference proteome</keyword>
<dbReference type="GO" id="GO:0030599">
    <property type="term" value="F:pectinesterase activity"/>
    <property type="evidence" value="ECO:0000318"/>
    <property type="project" value="GO_Central"/>
</dbReference>
<dbReference type="GeneID" id="100845383"/>
<sequence>MLRHLAALILAAVLTASTSSTDAARAFRSNGRRLIGVSSQEDCIAICQQVHYKTLCSTLATLPGVTTPQLLLEAALRVAAAKAALAEMRLDVAMKAGGAAMGNAMSSSLQSCKDSYASLVDALETSRATLRDGGRKDDLMSELSAAGTYSTDCQDIFDERPELKLPIPGTQRHVTRLVSNCIDLAATIKQP</sequence>
<evidence type="ECO:0000313" key="6">
    <source>
        <dbReference type="Proteomes" id="UP000008810"/>
    </source>
</evidence>